<dbReference type="KEGG" id="pect:BN1012_Phect2591"/>
<dbReference type="EMBL" id="HG966617">
    <property type="protein sequence ID" value="CDO60804.1"/>
    <property type="molecule type" value="Genomic_DNA"/>
</dbReference>
<sequence>MSLKAIIAELDVIDVSTDAQTTLYFSDMPMRPFSPLDADRPSQAYDPRLIDPANIARELSLDLAGFTSTVAGGAMVLSNADGALNHLRGFALGRLSLYWGVVGQDFDEFVPLLVGRAGAPDFRLSASSPGRLAVPVFDLRAELDTDLQVVTYAGTNDGGGSGYEGTEDDLKGVPKPLALGDLTRANIPGRAANVQDLVDQLHDGSIEGVTAIYNGGGDANLTLNGTSTGAVFDNVVLGATDYEEDRTRGLVKLGGALANAVTYDLKGANDTDHGAGFDDTAGPLIKRVLSMKGVAGASVGASFDTLVAPQKMGLWLDSEVTGLEAVDAFASSIGGFALPDRTGAWQVATVRAPSGVPVLTLVDDDIIDIAPDQSEGGAPVGEVTVFYARNYSVMRRADMQAAVLGTDRESFVSSEWRLATAPNASTKALWPDYRIVELPTALIDGDDAQALAQDVLSLFGPRADGTPREAFLIQCEMTAERLQLELGNEIRVTDARAGIDADMILMAIRPTAPERSLMTLRVFG</sequence>
<dbReference type="STRING" id="1458461.BN1012_Phect2591"/>
<organism evidence="1 2">
    <name type="scientific">Candidatus Phaeomarinibacter ectocarpi</name>
    <dbReference type="NCBI Taxonomy" id="1458461"/>
    <lineage>
        <taxon>Bacteria</taxon>
        <taxon>Pseudomonadati</taxon>
        <taxon>Pseudomonadota</taxon>
        <taxon>Alphaproteobacteria</taxon>
        <taxon>Hyphomicrobiales</taxon>
        <taxon>Parvibaculaceae</taxon>
        <taxon>Candidatus Phaeomarinibacter</taxon>
    </lineage>
</organism>
<gene>
    <name evidence="1" type="ORF">BN1012_Phect2591</name>
</gene>
<dbReference type="HOGENOM" id="CLU_519443_0_0_5"/>
<dbReference type="AlphaFoldDB" id="X5MGW4"/>
<dbReference type="Proteomes" id="UP000032160">
    <property type="component" value="Chromosome I"/>
</dbReference>
<reference evidence="1 2" key="1">
    <citation type="journal article" date="2014" name="Front. Genet.">
        <title>Genome and metabolic network of "Candidatus Phaeomarinobacter ectocarpi" Ec32, a new candidate genus of Alphaproteobacteria frequently associated with brown algae.</title>
        <authorList>
            <person name="Dittami S.M."/>
            <person name="Barbeyron T."/>
            <person name="Boyen C."/>
            <person name="Cambefort J."/>
            <person name="Collet G."/>
            <person name="Delage L."/>
            <person name="Gobet A."/>
            <person name="Groisillier A."/>
            <person name="Leblanc C."/>
            <person name="Michel G."/>
            <person name="Scornet D."/>
            <person name="Siegel A."/>
            <person name="Tapia J.E."/>
            <person name="Tonon T."/>
        </authorList>
    </citation>
    <scope>NUCLEOTIDE SEQUENCE [LARGE SCALE GENOMIC DNA]</scope>
    <source>
        <strain evidence="1 2">Ec32</strain>
    </source>
</reference>
<dbReference type="OrthoDB" id="7298413at2"/>
<dbReference type="RefSeq" id="WP_043948761.1">
    <property type="nucleotide sequence ID" value="NZ_HG966617.1"/>
</dbReference>
<protein>
    <submittedName>
        <fullName evidence="1">Uncharacterized protein</fullName>
    </submittedName>
</protein>
<proteinExistence type="predicted"/>
<evidence type="ECO:0000313" key="2">
    <source>
        <dbReference type="Proteomes" id="UP000032160"/>
    </source>
</evidence>
<name>X5MGW4_9HYPH</name>
<keyword evidence="2" id="KW-1185">Reference proteome</keyword>
<accession>X5MGW4</accession>
<evidence type="ECO:0000313" key="1">
    <source>
        <dbReference type="EMBL" id="CDO60804.1"/>
    </source>
</evidence>